<keyword evidence="3" id="KW-1185">Reference proteome</keyword>
<evidence type="ECO:0000313" key="3">
    <source>
        <dbReference type="Proteomes" id="UP000199421"/>
    </source>
</evidence>
<dbReference type="Pfam" id="PF00248">
    <property type="entry name" value="Aldo_ket_red"/>
    <property type="match status" value="1"/>
</dbReference>
<dbReference type="STRING" id="407022.SAMN05661044_02660"/>
<dbReference type="GO" id="GO:0005829">
    <property type="term" value="C:cytosol"/>
    <property type="evidence" value="ECO:0007669"/>
    <property type="project" value="TreeGrafter"/>
</dbReference>
<dbReference type="InterPro" id="IPR023210">
    <property type="entry name" value="NADP_OxRdtase_dom"/>
</dbReference>
<dbReference type="OrthoDB" id="9773828at2"/>
<evidence type="ECO:0000313" key="2">
    <source>
        <dbReference type="EMBL" id="SEL49356.1"/>
    </source>
</evidence>
<dbReference type="CDD" id="cd19152">
    <property type="entry name" value="AKR_AKR15A"/>
    <property type="match status" value="1"/>
</dbReference>
<dbReference type="EMBL" id="FOAF01000002">
    <property type="protein sequence ID" value="SEL49356.1"/>
    <property type="molecule type" value="Genomic_DNA"/>
</dbReference>
<gene>
    <name evidence="2" type="ORF">SAMN05661044_02660</name>
</gene>
<dbReference type="PANTHER" id="PTHR42686">
    <property type="entry name" value="GH17980P-RELATED"/>
    <property type="match status" value="1"/>
</dbReference>
<dbReference type="Proteomes" id="UP000199421">
    <property type="component" value="Unassembled WGS sequence"/>
</dbReference>
<dbReference type="Gene3D" id="3.20.20.100">
    <property type="entry name" value="NADP-dependent oxidoreductase domain"/>
    <property type="match status" value="1"/>
</dbReference>
<name>A0A1H7QN54_OLID1</name>
<dbReference type="GO" id="GO:0016491">
    <property type="term" value="F:oxidoreductase activity"/>
    <property type="evidence" value="ECO:0007669"/>
    <property type="project" value="InterPro"/>
</dbReference>
<accession>A0A1H7QN54</accession>
<sequence length="337" mass="37796">MINLPNIIFGTSALGNLYTTIEEHIKHQIVASCINNSKDIPVFDSAGKYGAGLALEVLGRSFKALGVKQDQILISNKLGWYRVPLEGNEPTFEKGVWKDLKYDAIQKISYEGILACFYQGNDLLQGYTPQMVSVHDPDEFLKAAASIKEEEQRFKKILQAYQALAELKAQGQVKYIGVGAKNWRIIEKISQFVKLDWVMIANSLTLHSHPKQLINFINTLTEKGISVVNSAVFNGGFLIGSDYYNYAYVDKESAEGKELHVWREEFFKQCGEQGISPAAACVHFGLQFKGVKSIALNTSKPEHVERNLSLTKEKIGVEFWKRLNEKGLIKIDVSAPF</sequence>
<organism evidence="2 3">
    <name type="scientific">Olivibacter domesticus</name>
    <name type="common">Pseudosphingobacterium domesticum</name>
    <dbReference type="NCBI Taxonomy" id="407022"/>
    <lineage>
        <taxon>Bacteria</taxon>
        <taxon>Pseudomonadati</taxon>
        <taxon>Bacteroidota</taxon>
        <taxon>Sphingobacteriia</taxon>
        <taxon>Sphingobacteriales</taxon>
        <taxon>Sphingobacteriaceae</taxon>
        <taxon>Olivibacter</taxon>
    </lineage>
</organism>
<proteinExistence type="predicted"/>
<dbReference type="InterPro" id="IPR020471">
    <property type="entry name" value="AKR"/>
</dbReference>
<evidence type="ECO:0000259" key="1">
    <source>
        <dbReference type="Pfam" id="PF00248"/>
    </source>
</evidence>
<dbReference type="InterPro" id="IPR036812">
    <property type="entry name" value="NAD(P)_OxRdtase_dom_sf"/>
</dbReference>
<dbReference type="SUPFAM" id="SSF51430">
    <property type="entry name" value="NAD(P)-linked oxidoreductase"/>
    <property type="match status" value="1"/>
</dbReference>
<feature type="domain" description="NADP-dependent oxidoreductase" evidence="1">
    <location>
        <begin position="6"/>
        <end position="325"/>
    </location>
</feature>
<reference evidence="3" key="1">
    <citation type="submission" date="2016-10" db="EMBL/GenBank/DDBJ databases">
        <authorList>
            <person name="Varghese N."/>
            <person name="Submissions S."/>
        </authorList>
    </citation>
    <scope>NUCLEOTIDE SEQUENCE [LARGE SCALE GENOMIC DNA]</scope>
    <source>
        <strain evidence="3">DSM 18733</strain>
    </source>
</reference>
<dbReference type="PANTHER" id="PTHR42686:SF1">
    <property type="entry name" value="GH17980P-RELATED"/>
    <property type="match status" value="1"/>
</dbReference>
<dbReference type="AlphaFoldDB" id="A0A1H7QN54"/>
<protein>
    <submittedName>
        <fullName evidence="2">D-threo-aldose 1-dehydrogenase</fullName>
    </submittedName>
</protein>